<name>A0A9J6EIK9_RHIMP</name>
<evidence type="ECO:0000256" key="1">
    <source>
        <dbReference type="SAM" id="Phobius"/>
    </source>
</evidence>
<dbReference type="AlphaFoldDB" id="A0A9J6EIK9"/>
<keyword evidence="1" id="KW-0812">Transmembrane</keyword>
<dbReference type="Proteomes" id="UP000821866">
    <property type="component" value="Chromosome 2"/>
</dbReference>
<protein>
    <submittedName>
        <fullName evidence="2">Uncharacterized protein</fullName>
    </submittedName>
</protein>
<keyword evidence="3" id="KW-1185">Reference proteome</keyword>
<evidence type="ECO:0000313" key="3">
    <source>
        <dbReference type="Proteomes" id="UP000821866"/>
    </source>
</evidence>
<dbReference type="EMBL" id="JABSTU010000004">
    <property type="protein sequence ID" value="KAH8034095.1"/>
    <property type="molecule type" value="Genomic_DNA"/>
</dbReference>
<evidence type="ECO:0000313" key="2">
    <source>
        <dbReference type="EMBL" id="KAH8034095.1"/>
    </source>
</evidence>
<feature type="transmembrane region" description="Helical" evidence="1">
    <location>
        <begin position="6"/>
        <end position="30"/>
    </location>
</feature>
<organism evidence="2 3">
    <name type="scientific">Rhipicephalus microplus</name>
    <name type="common">Cattle tick</name>
    <name type="synonym">Boophilus microplus</name>
    <dbReference type="NCBI Taxonomy" id="6941"/>
    <lineage>
        <taxon>Eukaryota</taxon>
        <taxon>Metazoa</taxon>
        <taxon>Ecdysozoa</taxon>
        <taxon>Arthropoda</taxon>
        <taxon>Chelicerata</taxon>
        <taxon>Arachnida</taxon>
        <taxon>Acari</taxon>
        <taxon>Parasitiformes</taxon>
        <taxon>Ixodida</taxon>
        <taxon>Ixodoidea</taxon>
        <taxon>Ixodidae</taxon>
        <taxon>Rhipicephalinae</taxon>
        <taxon>Rhipicephalus</taxon>
        <taxon>Boophilus</taxon>
    </lineage>
</organism>
<feature type="transmembrane region" description="Helical" evidence="1">
    <location>
        <begin position="99"/>
        <end position="117"/>
    </location>
</feature>
<accession>A0A9J6EIK9</accession>
<proteinExistence type="predicted"/>
<comment type="caution">
    <text evidence="2">The sequence shown here is derived from an EMBL/GenBank/DDBJ whole genome shotgun (WGS) entry which is preliminary data.</text>
</comment>
<keyword evidence="1" id="KW-0472">Membrane</keyword>
<sequence>MVEALVLEWAVLLVVGEVVMAVVAVDLVVLGQVVQKLVALGLELVVVVEVAVQLEAEVMEVLVLALVVVVEADGKTEGQDEEEVLVVPVALEVWEMGKVGLVLVAMEIVVVLLALLVQVQDIKQLQELEVKVQGEVYLLLVDTRLRLVVALDVGVLPHNQVLQGIQHHRTQGVTQMELELELVVDLGLAVGLVVVLVQRLVLESGLLGEVGGLDMVSVLVEQGQVADQVEVVVVDAVQGVMVLVLEAWAKEERGRLEASDLEMAVAAGRVGGIWVVVGALELAEGPEKWEEEVLV</sequence>
<reference evidence="2" key="1">
    <citation type="journal article" date="2020" name="Cell">
        <title>Large-Scale Comparative Analyses of Tick Genomes Elucidate Their Genetic Diversity and Vector Capacities.</title>
        <authorList>
            <consortium name="Tick Genome and Microbiome Consortium (TIGMIC)"/>
            <person name="Jia N."/>
            <person name="Wang J."/>
            <person name="Shi W."/>
            <person name="Du L."/>
            <person name="Sun Y."/>
            <person name="Zhan W."/>
            <person name="Jiang J.F."/>
            <person name="Wang Q."/>
            <person name="Zhang B."/>
            <person name="Ji P."/>
            <person name="Bell-Sakyi L."/>
            <person name="Cui X.M."/>
            <person name="Yuan T.T."/>
            <person name="Jiang B.G."/>
            <person name="Yang W.F."/>
            <person name="Lam T.T."/>
            <person name="Chang Q.C."/>
            <person name="Ding S.J."/>
            <person name="Wang X.J."/>
            <person name="Zhu J.G."/>
            <person name="Ruan X.D."/>
            <person name="Zhao L."/>
            <person name="Wei J.T."/>
            <person name="Ye R.Z."/>
            <person name="Que T.C."/>
            <person name="Du C.H."/>
            <person name="Zhou Y.H."/>
            <person name="Cheng J.X."/>
            <person name="Dai P.F."/>
            <person name="Guo W.B."/>
            <person name="Han X.H."/>
            <person name="Huang E.J."/>
            <person name="Li L.F."/>
            <person name="Wei W."/>
            <person name="Gao Y.C."/>
            <person name="Liu J.Z."/>
            <person name="Shao H.Z."/>
            <person name="Wang X."/>
            <person name="Wang C.C."/>
            <person name="Yang T.C."/>
            <person name="Huo Q.B."/>
            <person name="Li W."/>
            <person name="Chen H.Y."/>
            <person name="Chen S.E."/>
            <person name="Zhou L.G."/>
            <person name="Ni X.B."/>
            <person name="Tian J.H."/>
            <person name="Sheng Y."/>
            <person name="Liu T."/>
            <person name="Pan Y.S."/>
            <person name="Xia L.Y."/>
            <person name="Li J."/>
            <person name="Zhao F."/>
            <person name="Cao W.C."/>
        </authorList>
    </citation>
    <scope>NUCLEOTIDE SEQUENCE</scope>
    <source>
        <strain evidence="2">Rmic-2018</strain>
    </source>
</reference>
<gene>
    <name evidence="2" type="ORF">HPB51_020112</name>
</gene>
<reference evidence="2" key="2">
    <citation type="submission" date="2021-09" db="EMBL/GenBank/DDBJ databases">
        <authorList>
            <person name="Jia N."/>
            <person name="Wang J."/>
            <person name="Shi W."/>
            <person name="Du L."/>
            <person name="Sun Y."/>
            <person name="Zhan W."/>
            <person name="Jiang J."/>
            <person name="Wang Q."/>
            <person name="Zhang B."/>
            <person name="Ji P."/>
            <person name="Sakyi L.B."/>
            <person name="Cui X."/>
            <person name="Yuan T."/>
            <person name="Jiang B."/>
            <person name="Yang W."/>
            <person name="Lam T.T.-Y."/>
            <person name="Chang Q."/>
            <person name="Ding S."/>
            <person name="Wang X."/>
            <person name="Zhu J."/>
            <person name="Ruan X."/>
            <person name="Zhao L."/>
            <person name="Wei J."/>
            <person name="Que T."/>
            <person name="Du C."/>
            <person name="Cheng J."/>
            <person name="Dai P."/>
            <person name="Han X."/>
            <person name="Huang E."/>
            <person name="Gao Y."/>
            <person name="Liu J."/>
            <person name="Shao H."/>
            <person name="Ye R."/>
            <person name="Li L."/>
            <person name="Wei W."/>
            <person name="Wang X."/>
            <person name="Wang C."/>
            <person name="Huo Q."/>
            <person name="Li W."/>
            <person name="Guo W."/>
            <person name="Chen H."/>
            <person name="Chen S."/>
            <person name="Zhou L."/>
            <person name="Zhou L."/>
            <person name="Ni X."/>
            <person name="Tian J."/>
            <person name="Zhou Y."/>
            <person name="Sheng Y."/>
            <person name="Liu T."/>
            <person name="Pan Y."/>
            <person name="Xia L."/>
            <person name="Li J."/>
            <person name="Zhao F."/>
            <person name="Cao W."/>
        </authorList>
    </citation>
    <scope>NUCLEOTIDE SEQUENCE</scope>
    <source>
        <strain evidence="2">Rmic-2018</strain>
        <tissue evidence="2">Larvae</tissue>
    </source>
</reference>
<keyword evidence="1" id="KW-1133">Transmembrane helix</keyword>